<dbReference type="InterPro" id="IPR037278">
    <property type="entry name" value="ARFGAP/RecO"/>
</dbReference>
<comment type="caution">
    <text evidence="8">The sequence shown here is derived from an EMBL/GenBank/DDBJ whole genome shotgun (WGS) entry which is preliminary data.</text>
</comment>
<evidence type="ECO:0000256" key="3">
    <source>
        <dbReference type="ARBA" id="ARBA00022771"/>
    </source>
</evidence>
<name>A0A1Q2YF57_9ASCO</name>
<dbReference type="EMBL" id="BDGI01000061">
    <property type="protein sequence ID" value="GAV28187.1"/>
    <property type="molecule type" value="Genomic_DNA"/>
</dbReference>
<accession>A0A1Q2YF57</accession>
<dbReference type="Proteomes" id="UP000186136">
    <property type="component" value="Unassembled WGS sequence"/>
</dbReference>
<evidence type="ECO:0000256" key="5">
    <source>
        <dbReference type="PROSITE-ProRule" id="PRU00288"/>
    </source>
</evidence>
<feature type="domain" description="Arf-GAP" evidence="7">
    <location>
        <begin position="35"/>
        <end position="151"/>
    </location>
</feature>
<evidence type="ECO:0000313" key="9">
    <source>
        <dbReference type="Proteomes" id="UP000186136"/>
    </source>
</evidence>
<sequence length="398" mass="42751">MAMEVGRSEQHIPVRSTSGPHSAMSNQWTVDPDTRRKLLALQKQPTNKKCFDCQAPNPQWASPKFGIFICLECAGIHRGLGVHISFVRSITMDQFKPEELKRMELGGNENCGNYFTSHGVDLKLPAKEKYNNYVAEDYKAKLAAEVNGEEWTEPDHTGEPLFGSKNNAAGSSNNGGNSNSSSNNSNSSSIANDSAGSRGPQKAENEHYFAKLGSINDTRPTDLPPSKGGRYQGFGSTPVSDSGSGSNAGNGGAGSLAGLTLEAFQSDPVGTFSKGWGLFSSTVAKSVKEVNESVIQPGVKQLSEQDYTTQAKRAVEQFGQRVSETGSVLQGQFGEQQQQQQNNKFGQLFDGLGDASIQDEAEVQPAFGLKKPEQKTALPGLGGNLKAGKDDDDKWESF</sequence>
<keyword evidence="1" id="KW-0343">GTPase activation</keyword>
<dbReference type="GO" id="GO:0000139">
    <property type="term" value="C:Golgi membrane"/>
    <property type="evidence" value="ECO:0007669"/>
    <property type="project" value="TreeGrafter"/>
</dbReference>
<proteinExistence type="predicted"/>
<dbReference type="FunFam" id="1.10.220.150:FF:000014">
    <property type="entry name" value="ADP-ribosylation factor GTPase-activating protein"/>
    <property type="match status" value="1"/>
</dbReference>
<dbReference type="PRINTS" id="PR00405">
    <property type="entry name" value="REVINTRACTNG"/>
</dbReference>
<evidence type="ECO:0000256" key="4">
    <source>
        <dbReference type="ARBA" id="ARBA00022833"/>
    </source>
</evidence>
<dbReference type="GO" id="GO:0008270">
    <property type="term" value="F:zinc ion binding"/>
    <property type="evidence" value="ECO:0007669"/>
    <property type="project" value="UniProtKB-KW"/>
</dbReference>
<dbReference type="SMART" id="SM00105">
    <property type="entry name" value="ArfGap"/>
    <property type="match status" value="1"/>
</dbReference>
<dbReference type="PROSITE" id="PS50115">
    <property type="entry name" value="ARFGAP"/>
    <property type="match status" value="1"/>
</dbReference>
<dbReference type="PANTHER" id="PTHR46395:SF1">
    <property type="entry name" value="ADP-RIBOSYLATION FACTOR GTPASE-ACTIVATING PROTEIN 1"/>
    <property type="match status" value="1"/>
</dbReference>
<keyword evidence="2" id="KW-0479">Metal-binding</keyword>
<protein>
    <recommendedName>
        <fullName evidence="7">Arf-GAP domain-containing protein</fullName>
    </recommendedName>
</protein>
<dbReference type="AlphaFoldDB" id="A0A1Q2YF57"/>
<feature type="compositionally biased region" description="Low complexity" evidence="6">
    <location>
        <begin position="163"/>
        <end position="197"/>
    </location>
</feature>
<feature type="compositionally biased region" description="Polar residues" evidence="6">
    <location>
        <begin position="15"/>
        <end position="28"/>
    </location>
</feature>
<keyword evidence="3 5" id="KW-0863">Zinc-finger</keyword>
<feature type="compositionally biased region" description="Basic and acidic residues" evidence="6">
    <location>
        <begin position="1"/>
        <end position="12"/>
    </location>
</feature>
<dbReference type="Gene3D" id="1.10.220.150">
    <property type="entry name" value="Arf GTPase activating protein"/>
    <property type="match status" value="1"/>
</dbReference>
<dbReference type="Pfam" id="PF01412">
    <property type="entry name" value="ArfGap"/>
    <property type="match status" value="1"/>
</dbReference>
<evidence type="ECO:0000256" key="2">
    <source>
        <dbReference type="ARBA" id="ARBA00022723"/>
    </source>
</evidence>
<evidence type="ECO:0000256" key="1">
    <source>
        <dbReference type="ARBA" id="ARBA00022468"/>
    </source>
</evidence>
<feature type="compositionally biased region" description="Basic and acidic residues" evidence="6">
    <location>
        <begin position="387"/>
        <end position="398"/>
    </location>
</feature>
<reference evidence="8 9" key="1">
    <citation type="submission" date="2016-08" db="EMBL/GenBank/DDBJ databases">
        <title>Whole genome shotgun sequence of Pichia membranifaciens KS47-1.</title>
        <authorList>
            <person name="Konishi M."/>
            <person name="Ishida M."/>
            <person name="Arakawa T."/>
            <person name="Kato Y."/>
            <person name="Horiuchi J."/>
        </authorList>
    </citation>
    <scope>NUCLEOTIDE SEQUENCE [LARGE SCALE GENOMIC DNA]</scope>
    <source>
        <strain evidence="8 9">KS47-1</strain>
    </source>
</reference>
<feature type="region of interest" description="Disordered" evidence="6">
    <location>
        <begin position="1"/>
        <end position="28"/>
    </location>
</feature>
<dbReference type="InterPro" id="IPR038508">
    <property type="entry name" value="ArfGAP_dom_sf"/>
</dbReference>
<dbReference type="PANTHER" id="PTHR46395">
    <property type="entry name" value="ADP-RIBOSYLATION FACTOR GTPASE-ACTIVATING PROTEIN 1"/>
    <property type="match status" value="1"/>
</dbReference>
<feature type="region of interest" description="Disordered" evidence="6">
    <location>
        <begin position="367"/>
        <end position="398"/>
    </location>
</feature>
<keyword evidence="9" id="KW-1185">Reference proteome</keyword>
<dbReference type="CDD" id="cd08830">
    <property type="entry name" value="ArfGap_ArfGap1"/>
    <property type="match status" value="1"/>
</dbReference>
<evidence type="ECO:0000313" key="8">
    <source>
        <dbReference type="EMBL" id="GAV28187.1"/>
    </source>
</evidence>
<organism evidence="8 9">
    <name type="scientific">Pichia membranifaciens</name>
    <dbReference type="NCBI Taxonomy" id="4926"/>
    <lineage>
        <taxon>Eukaryota</taxon>
        <taxon>Fungi</taxon>
        <taxon>Dikarya</taxon>
        <taxon>Ascomycota</taxon>
        <taxon>Saccharomycotina</taxon>
        <taxon>Pichiomycetes</taxon>
        <taxon>Pichiales</taxon>
        <taxon>Pichiaceae</taxon>
        <taxon>Pichia</taxon>
    </lineage>
</organism>
<dbReference type="GO" id="GO:0030100">
    <property type="term" value="P:regulation of endocytosis"/>
    <property type="evidence" value="ECO:0007669"/>
    <property type="project" value="TreeGrafter"/>
</dbReference>
<dbReference type="GO" id="GO:0032012">
    <property type="term" value="P:regulation of ARF protein signal transduction"/>
    <property type="evidence" value="ECO:0007669"/>
    <property type="project" value="TreeGrafter"/>
</dbReference>
<dbReference type="InterPro" id="IPR001164">
    <property type="entry name" value="ArfGAP_dom"/>
</dbReference>
<gene>
    <name evidence="8" type="ORF">PMKS-001657</name>
</gene>
<feature type="region of interest" description="Disordered" evidence="6">
    <location>
        <begin position="149"/>
        <end position="251"/>
    </location>
</feature>
<evidence type="ECO:0000259" key="7">
    <source>
        <dbReference type="PROSITE" id="PS50115"/>
    </source>
</evidence>
<evidence type="ECO:0000256" key="6">
    <source>
        <dbReference type="SAM" id="MobiDB-lite"/>
    </source>
</evidence>
<dbReference type="GO" id="GO:0005096">
    <property type="term" value="F:GTPase activator activity"/>
    <property type="evidence" value="ECO:0007669"/>
    <property type="project" value="UniProtKB-KW"/>
</dbReference>
<dbReference type="OrthoDB" id="983479at2759"/>
<dbReference type="SUPFAM" id="SSF57863">
    <property type="entry name" value="ArfGap/RecO-like zinc finger"/>
    <property type="match status" value="1"/>
</dbReference>
<keyword evidence="4" id="KW-0862">Zinc</keyword>